<evidence type="ECO:0000313" key="2">
    <source>
        <dbReference type="Proteomes" id="UP000264605"/>
    </source>
</evidence>
<proteinExistence type="predicted"/>
<dbReference type="Proteomes" id="UP000264605">
    <property type="component" value="Chromosome"/>
</dbReference>
<dbReference type="InterPro" id="IPR019630">
    <property type="entry name" value="DUF2496_YbaM-rel"/>
</dbReference>
<dbReference type="AlphaFoldDB" id="A0AAD0RZ11"/>
<reference evidence="1 2" key="1">
    <citation type="submission" date="2018-08" db="EMBL/GenBank/DDBJ databases">
        <title>Draft genome sequence of Pseudoalteromonas donghaensis HJ51.</title>
        <authorList>
            <person name="Oh J."/>
            <person name="Roh D."/>
        </authorList>
    </citation>
    <scope>NUCLEOTIDE SEQUENCE [LARGE SCALE GENOMIC DNA]</scope>
    <source>
        <strain evidence="1 2">HJ51</strain>
    </source>
</reference>
<dbReference type="EMBL" id="CP032090">
    <property type="protein sequence ID" value="AXV64907.1"/>
    <property type="molecule type" value="Genomic_DNA"/>
</dbReference>
<protein>
    <submittedName>
        <fullName evidence="1">DUF2496 domain-containing protein</fullName>
    </submittedName>
</protein>
<dbReference type="GeneID" id="99505059"/>
<dbReference type="RefSeq" id="WP_075594137.1">
    <property type="nucleotide sequence ID" value="NZ_CP032090.1"/>
</dbReference>
<dbReference type="Pfam" id="PF10689">
    <property type="entry name" value="DUF2496"/>
    <property type="match status" value="1"/>
</dbReference>
<organism evidence="1 2">
    <name type="scientific">Pseudoalteromonas lipolytica</name>
    <dbReference type="NCBI Taxonomy" id="570156"/>
    <lineage>
        <taxon>Bacteria</taxon>
        <taxon>Pseudomonadati</taxon>
        <taxon>Pseudomonadota</taxon>
        <taxon>Gammaproteobacteria</taxon>
        <taxon>Alteromonadales</taxon>
        <taxon>Pseudoalteromonadaceae</taxon>
        <taxon>Pseudoalteromonas</taxon>
    </lineage>
</organism>
<gene>
    <name evidence="1" type="ORF">D0907_06290</name>
</gene>
<name>A0AAD0RZ11_9GAMM</name>
<accession>A0AAD0RZ11</accession>
<evidence type="ECO:0000313" key="1">
    <source>
        <dbReference type="EMBL" id="AXV64907.1"/>
    </source>
</evidence>
<dbReference type="KEGG" id="pdj:D0907_06290"/>
<sequence>MGNELEAAPNYIKVAVDLIMLLEQNEVPAEDVLAALEIVKSDYEKKRVKPAE</sequence>